<dbReference type="EMBL" id="GL377665">
    <property type="protein sequence ID" value="EFJ09172.1"/>
    <property type="molecule type" value="Genomic_DNA"/>
</dbReference>
<evidence type="ECO:0008006" key="5">
    <source>
        <dbReference type="Google" id="ProtNLM"/>
    </source>
</evidence>
<sequence>MLAQHTCQDIFLMNLVLQMYGKCGSIADAKSTFDAMERTNVFSWNIMIAAYAQNGHYKEAIVLFWEMRCPPSRITFINVLTACAGLGDLAELEANIHERARGIGLDTDLATMNSLITMYGNCGSSERSWAIFSSMDIKDVISWNAMIGSFSQCGEFQRAMELSRVMDLEGVRFVGVTFVLVLGACGLNDESPRDRELLHDRVMDSGYQDNPVVGSALLSMHGRSGELDRAVEVFERLGDPGLATYNAMLTQYVQHGRAMEALDLFKRMKRSAMKPNKVTLINLVEACS</sequence>
<evidence type="ECO:0000313" key="4">
    <source>
        <dbReference type="Proteomes" id="UP000001514"/>
    </source>
</evidence>
<keyword evidence="4" id="KW-1185">Reference proteome</keyword>
<dbReference type="HOGENOM" id="CLU_002706_0_0_1"/>
<dbReference type="Gramene" id="EFJ09172">
    <property type="protein sequence ID" value="EFJ09172"/>
    <property type="gene ID" value="SELMODRAFT_130253"/>
</dbReference>
<dbReference type="Pfam" id="PF13041">
    <property type="entry name" value="PPR_2"/>
    <property type="match status" value="2"/>
</dbReference>
<dbReference type="PANTHER" id="PTHR47926">
    <property type="entry name" value="PENTATRICOPEPTIDE REPEAT-CONTAINING PROTEIN"/>
    <property type="match status" value="1"/>
</dbReference>
<gene>
    <name evidence="3" type="ORF">SELMODRAFT_130253</name>
</gene>
<evidence type="ECO:0000313" key="3">
    <source>
        <dbReference type="EMBL" id="EFJ09172.1"/>
    </source>
</evidence>
<evidence type="ECO:0000256" key="2">
    <source>
        <dbReference type="PROSITE-ProRule" id="PRU00708"/>
    </source>
</evidence>
<accession>D8T2A0</accession>
<protein>
    <recommendedName>
        <fullName evidence="5">Pentacotripeptide-repeat region of PRORP domain-containing protein</fullName>
    </recommendedName>
</protein>
<dbReference type="Pfam" id="PF01535">
    <property type="entry name" value="PPR"/>
    <property type="match status" value="4"/>
</dbReference>
<dbReference type="eggNOG" id="KOG4197">
    <property type="taxonomic scope" value="Eukaryota"/>
</dbReference>
<reference evidence="3 4" key="1">
    <citation type="journal article" date="2011" name="Science">
        <title>The Selaginella genome identifies genetic changes associated with the evolution of vascular plants.</title>
        <authorList>
            <person name="Banks J.A."/>
            <person name="Nishiyama T."/>
            <person name="Hasebe M."/>
            <person name="Bowman J.L."/>
            <person name="Gribskov M."/>
            <person name="dePamphilis C."/>
            <person name="Albert V.A."/>
            <person name="Aono N."/>
            <person name="Aoyama T."/>
            <person name="Ambrose B.A."/>
            <person name="Ashton N.W."/>
            <person name="Axtell M.J."/>
            <person name="Barker E."/>
            <person name="Barker M.S."/>
            <person name="Bennetzen J.L."/>
            <person name="Bonawitz N.D."/>
            <person name="Chapple C."/>
            <person name="Cheng C."/>
            <person name="Correa L.G."/>
            <person name="Dacre M."/>
            <person name="DeBarry J."/>
            <person name="Dreyer I."/>
            <person name="Elias M."/>
            <person name="Engstrom E.M."/>
            <person name="Estelle M."/>
            <person name="Feng L."/>
            <person name="Finet C."/>
            <person name="Floyd S.K."/>
            <person name="Frommer W.B."/>
            <person name="Fujita T."/>
            <person name="Gramzow L."/>
            <person name="Gutensohn M."/>
            <person name="Harholt J."/>
            <person name="Hattori M."/>
            <person name="Heyl A."/>
            <person name="Hirai T."/>
            <person name="Hiwatashi Y."/>
            <person name="Ishikawa M."/>
            <person name="Iwata M."/>
            <person name="Karol K.G."/>
            <person name="Koehler B."/>
            <person name="Kolukisaoglu U."/>
            <person name="Kubo M."/>
            <person name="Kurata T."/>
            <person name="Lalonde S."/>
            <person name="Li K."/>
            <person name="Li Y."/>
            <person name="Litt A."/>
            <person name="Lyons E."/>
            <person name="Manning G."/>
            <person name="Maruyama T."/>
            <person name="Michael T.P."/>
            <person name="Mikami K."/>
            <person name="Miyazaki S."/>
            <person name="Morinaga S."/>
            <person name="Murata T."/>
            <person name="Mueller-Roeber B."/>
            <person name="Nelson D.R."/>
            <person name="Obara M."/>
            <person name="Oguri Y."/>
            <person name="Olmstead R.G."/>
            <person name="Onodera N."/>
            <person name="Petersen B.L."/>
            <person name="Pils B."/>
            <person name="Prigge M."/>
            <person name="Rensing S.A."/>
            <person name="Riano-Pachon D.M."/>
            <person name="Roberts A.W."/>
            <person name="Sato Y."/>
            <person name="Scheller H.V."/>
            <person name="Schulz B."/>
            <person name="Schulz C."/>
            <person name="Shakirov E.V."/>
            <person name="Shibagaki N."/>
            <person name="Shinohara N."/>
            <person name="Shippen D.E."/>
            <person name="Soerensen I."/>
            <person name="Sotooka R."/>
            <person name="Sugimoto N."/>
            <person name="Sugita M."/>
            <person name="Sumikawa N."/>
            <person name="Tanurdzic M."/>
            <person name="Theissen G."/>
            <person name="Ulvskov P."/>
            <person name="Wakazuki S."/>
            <person name="Weng J.K."/>
            <person name="Willats W.W."/>
            <person name="Wipf D."/>
            <person name="Wolf P.G."/>
            <person name="Yang L."/>
            <person name="Zimmer A.D."/>
            <person name="Zhu Q."/>
            <person name="Mitros T."/>
            <person name="Hellsten U."/>
            <person name="Loque D."/>
            <person name="Otillar R."/>
            <person name="Salamov A."/>
            <person name="Schmutz J."/>
            <person name="Shapiro H."/>
            <person name="Lindquist E."/>
            <person name="Lucas S."/>
            <person name="Rokhsar D."/>
            <person name="Grigoriev I.V."/>
        </authorList>
    </citation>
    <scope>NUCLEOTIDE SEQUENCE [LARGE SCALE GENOMIC DNA]</scope>
</reference>
<dbReference type="AlphaFoldDB" id="D8T2A0"/>
<dbReference type="KEGG" id="smo:SELMODRAFT_130253"/>
<feature type="repeat" description="PPR" evidence="2">
    <location>
        <begin position="139"/>
        <end position="173"/>
    </location>
</feature>
<dbReference type="InterPro" id="IPR011990">
    <property type="entry name" value="TPR-like_helical_dom_sf"/>
</dbReference>
<dbReference type="NCBIfam" id="TIGR00756">
    <property type="entry name" value="PPR"/>
    <property type="match status" value="2"/>
</dbReference>
<dbReference type="InterPro" id="IPR002885">
    <property type="entry name" value="PPR_rpt"/>
</dbReference>
<feature type="repeat" description="PPR" evidence="2">
    <location>
        <begin position="40"/>
        <end position="74"/>
    </location>
</feature>
<evidence type="ECO:0000256" key="1">
    <source>
        <dbReference type="ARBA" id="ARBA00022737"/>
    </source>
</evidence>
<dbReference type="Gene3D" id="1.25.40.10">
    <property type="entry name" value="Tetratricopeptide repeat domain"/>
    <property type="match status" value="3"/>
</dbReference>
<dbReference type="InterPro" id="IPR046960">
    <property type="entry name" value="PPR_At4g14850-like_plant"/>
</dbReference>
<dbReference type="Proteomes" id="UP000001514">
    <property type="component" value="Unassembled WGS sequence"/>
</dbReference>
<organism evidence="4">
    <name type="scientific">Selaginella moellendorffii</name>
    <name type="common">Spikemoss</name>
    <dbReference type="NCBI Taxonomy" id="88036"/>
    <lineage>
        <taxon>Eukaryota</taxon>
        <taxon>Viridiplantae</taxon>
        <taxon>Streptophyta</taxon>
        <taxon>Embryophyta</taxon>
        <taxon>Tracheophyta</taxon>
        <taxon>Lycopodiopsida</taxon>
        <taxon>Selaginellales</taxon>
        <taxon>Selaginellaceae</taxon>
        <taxon>Selaginella</taxon>
    </lineage>
</organism>
<feature type="non-terminal residue" evidence="3">
    <location>
        <position position="288"/>
    </location>
</feature>
<dbReference type="PANTHER" id="PTHR47926:SF533">
    <property type="entry name" value="DYW DOMAIN-CONTAINING PROTEIN"/>
    <property type="match status" value="1"/>
</dbReference>
<keyword evidence="1" id="KW-0677">Repeat</keyword>
<dbReference type="GO" id="GO:0003723">
    <property type="term" value="F:RNA binding"/>
    <property type="evidence" value="ECO:0000318"/>
    <property type="project" value="GO_Central"/>
</dbReference>
<name>D8T2A0_SELML</name>
<proteinExistence type="predicted"/>
<feature type="repeat" description="PPR" evidence="2">
    <location>
        <begin position="241"/>
        <end position="275"/>
    </location>
</feature>
<dbReference type="InParanoid" id="D8T2A0"/>
<dbReference type="PROSITE" id="PS51375">
    <property type="entry name" value="PPR"/>
    <property type="match status" value="3"/>
</dbReference>
<dbReference type="GO" id="GO:0009451">
    <property type="term" value="P:RNA modification"/>
    <property type="evidence" value="ECO:0000318"/>
    <property type="project" value="GO_Central"/>
</dbReference>